<keyword evidence="2" id="KW-0936">Ethylene signaling pathway</keyword>
<sequence>MNTYPVDNGFLVRKLGCFQELGHLGALEKLRFSELMGKIDRASKCGTVTELSALSDGVRATPKTLVYVSSKLMNPWALIKKIDNVSALFVCISFQNEDPAVILDYRATNFILLFTLVLATASIIQWMYALRLSLGSYSTAVAAARAYDTAVFYLRGPSARLNFPELAQESGGCGCVAAADMSAASIRKMATESDSGEGAVEEEIKPGTGLLNRPDLNKTPEPENSDGELEWDRNSD</sequence>
<dbReference type="GO" id="GO:0009873">
    <property type="term" value="P:ethylene-activated signaling pathway"/>
    <property type="evidence" value="ECO:0007669"/>
    <property type="project" value="UniProtKB-KW"/>
</dbReference>
<keyword evidence="6" id="KW-0539">Nucleus</keyword>
<evidence type="ECO:0000256" key="7">
    <source>
        <dbReference type="ARBA" id="ARBA00024343"/>
    </source>
</evidence>
<feature type="region of interest" description="Disordered" evidence="9">
    <location>
        <begin position="191"/>
        <end position="236"/>
    </location>
</feature>
<dbReference type="SMART" id="SM00380">
    <property type="entry name" value="AP2"/>
    <property type="match status" value="1"/>
</dbReference>
<dbReference type="InterPro" id="IPR016177">
    <property type="entry name" value="DNA-bd_dom_sf"/>
</dbReference>
<feature type="domain" description="AP2/ERF" evidence="11">
    <location>
        <begin position="54"/>
        <end position="164"/>
    </location>
</feature>
<evidence type="ECO:0000256" key="4">
    <source>
        <dbReference type="ARBA" id="ARBA00023125"/>
    </source>
</evidence>
<dbReference type="EMBL" id="UZAU01000400">
    <property type="status" value="NOT_ANNOTATED_CDS"/>
    <property type="molecule type" value="Genomic_DNA"/>
</dbReference>
<evidence type="ECO:0000259" key="11">
    <source>
        <dbReference type="PROSITE" id="PS51032"/>
    </source>
</evidence>
<keyword evidence="13" id="KW-1185">Reference proteome</keyword>
<dbReference type="PANTHER" id="PTHR31729:SF0">
    <property type="entry name" value="ETHYLENE-RESPONSIVE TRANSCRIPTION FACTOR RAP2-10"/>
    <property type="match status" value="1"/>
</dbReference>
<feature type="transmembrane region" description="Helical" evidence="10">
    <location>
        <begin position="110"/>
        <end position="128"/>
    </location>
</feature>
<reference evidence="12" key="1">
    <citation type="submission" date="2018-11" db="EMBL/GenBank/DDBJ databases">
        <authorList>
            <person name="Grassa J C."/>
        </authorList>
    </citation>
    <scope>NUCLEOTIDE SEQUENCE [LARGE SCALE GENOMIC DNA]</scope>
</reference>
<evidence type="ECO:0000313" key="13">
    <source>
        <dbReference type="Proteomes" id="UP000596661"/>
    </source>
</evidence>
<name>A0A803PEP8_CANSA</name>
<proteinExistence type="inferred from homology"/>
<comment type="similarity">
    <text evidence="7">Belongs to the AP2/ERF transcription factor family. ERF subfamily.</text>
</comment>
<keyword evidence="10" id="KW-0812">Transmembrane</keyword>
<evidence type="ECO:0000256" key="3">
    <source>
        <dbReference type="ARBA" id="ARBA00023015"/>
    </source>
</evidence>
<keyword evidence="10" id="KW-1133">Transmembrane helix</keyword>
<organism evidence="12 13">
    <name type="scientific">Cannabis sativa</name>
    <name type="common">Hemp</name>
    <name type="synonym">Marijuana</name>
    <dbReference type="NCBI Taxonomy" id="3483"/>
    <lineage>
        <taxon>Eukaryota</taxon>
        <taxon>Viridiplantae</taxon>
        <taxon>Streptophyta</taxon>
        <taxon>Embryophyta</taxon>
        <taxon>Tracheophyta</taxon>
        <taxon>Spermatophyta</taxon>
        <taxon>Magnoliopsida</taxon>
        <taxon>eudicotyledons</taxon>
        <taxon>Gunneridae</taxon>
        <taxon>Pentapetalae</taxon>
        <taxon>rosids</taxon>
        <taxon>fabids</taxon>
        <taxon>Rosales</taxon>
        <taxon>Cannabaceae</taxon>
        <taxon>Cannabis</taxon>
    </lineage>
</organism>
<evidence type="ECO:0000256" key="9">
    <source>
        <dbReference type="SAM" id="MobiDB-lite"/>
    </source>
</evidence>
<dbReference type="InterPro" id="IPR001471">
    <property type="entry name" value="AP2/ERF_dom"/>
</dbReference>
<dbReference type="Gene3D" id="3.30.730.10">
    <property type="entry name" value="AP2/ERF domain"/>
    <property type="match status" value="1"/>
</dbReference>
<evidence type="ECO:0000256" key="10">
    <source>
        <dbReference type="SAM" id="Phobius"/>
    </source>
</evidence>
<keyword evidence="10" id="KW-0472">Membrane</keyword>
<dbReference type="SUPFAM" id="SSF54171">
    <property type="entry name" value="DNA-binding domain"/>
    <property type="match status" value="1"/>
</dbReference>
<dbReference type="Proteomes" id="UP000596661">
    <property type="component" value="Chromosome 4"/>
</dbReference>
<dbReference type="GO" id="GO:0003677">
    <property type="term" value="F:DNA binding"/>
    <property type="evidence" value="ECO:0007669"/>
    <property type="project" value="UniProtKB-KW"/>
</dbReference>
<dbReference type="GO" id="GO:0003700">
    <property type="term" value="F:DNA-binding transcription factor activity"/>
    <property type="evidence" value="ECO:0007669"/>
    <property type="project" value="InterPro"/>
</dbReference>
<evidence type="ECO:0000256" key="2">
    <source>
        <dbReference type="ARBA" id="ARBA00022745"/>
    </source>
</evidence>
<comment type="function">
    <text evidence="8">Probably acts as a transcriptional activator. Binds to the GCC-box pathogenesis-related promoter element. May be involved in the regulation of gene expression by stress factors and by components of stress signal transduction pathways.</text>
</comment>
<evidence type="ECO:0000256" key="8">
    <source>
        <dbReference type="ARBA" id="ARBA00037379"/>
    </source>
</evidence>
<evidence type="ECO:0000256" key="5">
    <source>
        <dbReference type="ARBA" id="ARBA00023163"/>
    </source>
</evidence>
<dbReference type="InterPro" id="IPR036955">
    <property type="entry name" value="AP2/ERF_dom_sf"/>
</dbReference>
<evidence type="ECO:0000256" key="1">
    <source>
        <dbReference type="ARBA" id="ARBA00004123"/>
    </source>
</evidence>
<keyword evidence="5" id="KW-0804">Transcription</keyword>
<dbReference type="PROSITE" id="PS51032">
    <property type="entry name" value="AP2_ERF"/>
    <property type="match status" value="1"/>
</dbReference>
<protein>
    <recommendedName>
        <fullName evidence="11">AP2/ERF domain-containing protein</fullName>
    </recommendedName>
</protein>
<keyword evidence="3" id="KW-0805">Transcription regulation</keyword>
<dbReference type="CDD" id="cd00018">
    <property type="entry name" value="AP2"/>
    <property type="match status" value="1"/>
</dbReference>
<dbReference type="EnsemblPlants" id="evm.model.04.1822">
    <property type="protein sequence ID" value="cds.evm.model.04.1822"/>
    <property type="gene ID" value="evm.TU.04.1822"/>
</dbReference>
<dbReference type="GO" id="GO:0005634">
    <property type="term" value="C:nucleus"/>
    <property type="evidence" value="ECO:0007669"/>
    <property type="project" value="UniProtKB-SubCell"/>
</dbReference>
<comment type="subcellular location">
    <subcellularLocation>
        <location evidence="1">Nucleus</location>
    </subcellularLocation>
</comment>
<dbReference type="AlphaFoldDB" id="A0A803PEP8"/>
<dbReference type="Gramene" id="evm.model.04.1822">
    <property type="protein sequence ID" value="cds.evm.model.04.1822"/>
    <property type="gene ID" value="evm.TU.04.1822"/>
</dbReference>
<dbReference type="PANTHER" id="PTHR31729">
    <property type="entry name" value="ETHYLENE-RESPONSIVE TRANSCRIPTION FACTOR RAP2-1-RELATED"/>
    <property type="match status" value="1"/>
</dbReference>
<accession>A0A803PEP8</accession>
<reference evidence="12" key="2">
    <citation type="submission" date="2021-03" db="UniProtKB">
        <authorList>
            <consortium name="EnsemblPlants"/>
        </authorList>
    </citation>
    <scope>IDENTIFICATION</scope>
</reference>
<evidence type="ECO:0000313" key="12">
    <source>
        <dbReference type="EnsemblPlants" id="cds.evm.model.04.1822"/>
    </source>
</evidence>
<keyword evidence="4" id="KW-0238">DNA-binding</keyword>
<evidence type="ECO:0000256" key="6">
    <source>
        <dbReference type="ARBA" id="ARBA00023242"/>
    </source>
</evidence>